<dbReference type="AlphaFoldDB" id="A0A7W3PLH6"/>
<protein>
    <submittedName>
        <fullName evidence="1">Uncharacterized protein</fullName>
    </submittedName>
</protein>
<accession>A0A7W3PLH6</accession>
<gene>
    <name evidence="1" type="ORF">FHX48_001251</name>
</gene>
<dbReference type="RefSeq" id="WP_167049792.1">
    <property type="nucleotide sequence ID" value="NZ_JAAOZB010000002.1"/>
</dbReference>
<keyword evidence="2" id="KW-1185">Reference proteome</keyword>
<comment type="caution">
    <text evidence="1">The sequence shown here is derived from an EMBL/GenBank/DDBJ whole genome shotgun (WGS) entry which is preliminary data.</text>
</comment>
<organism evidence="1 2">
    <name type="scientific">Microbacterium halimionae</name>
    <dbReference type="NCBI Taxonomy" id="1526413"/>
    <lineage>
        <taxon>Bacteria</taxon>
        <taxon>Bacillati</taxon>
        <taxon>Actinomycetota</taxon>
        <taxon>Actinomycetes</taxon>
        <taxon>Micrococcales</taxon>
        <taxon>Microbacteriaceae</taxon>
        <taxon>Microbacterium</taxon>
    </lineage>
</organism>
<proteinExistence type="predicted"/>
<evidence type="ECO:0000313" key="2">
    <source>
        <dbReference type="Proteomes" id="UP000526083"/>
    </source>
</evidence>
<dbReference type="Proteomes" id="UP000526083">
    <property type="component" value="Unassembled WGS sequence"/>
</dbReference>
<name>A0A7W3PLH6_9MICO</name>
<evidence type="ECO:0000313" key="1">
    <source>
        <dbReference type="EMBL" id="MBA8816178.1"/>
    </source>
</evidence>
<sequence length="240" mass="27107">MDVYSLMAEPRVVYRRDGDRAPVNLGVSEFSAISTEFLVPVVGISSWRGKQSYEGRWWFARMGHHVAFASAWERDVLTILDYQEDVTVLVRDPAVFVSARTMRTPLLRPWLLFQNSEGIRVVLFKTADHDRSSELAGILAGSGVNVAILDLPAKAELRLVRWLAGYQFSRFRLPGEVEEEVRGSCLTPMPLLEAVKCAAAITDKDLSAIRANFYSQMWRRKVELIDRAEFISDVSLVRAA</sequence>
<reference evidence="1 2" key="1">
    <citation type="submission" date="2020-07" db="EMBL/GenBank/DDBJ databases">
        <title>Sequencing the genomes of 1000 actinobacteria strains.</title>
        <authorList>
            <person name="Klenk H.-P."/>
        </authorList>
    </citation>
    <scope>NUCLEOTIDE SEQUENCE [LARGE SCALE GENOMIC DNA]</scope>
    <source>
        <strain evidence="1 2">DSM 27576</strain>
    </source>
</reference>
<dbReference type="EMBL" id="JACGWY010000002">
    <property type="protein sequence ID" value="MBA8816178.1"/>
    <property type="molecule type" value="Genomic_DNA"/>
</dbReference>